<keyword evidence="2" id="KW-1185">Reference proteome</keyword>
<evidence type="ECO:0000313" key="1">
    <source>
        <dbReference type="EMBL" id="PIC19678.1"/>
    </source>
</evidence>
<comment type="caution">
    <text evidence="1">The sequence shown here is derived from an EMBL/GenBank/DDBJ whole genome shotgun (WGS) entry which is preliminary data.</text>
</comment>
<name>A0A2G5SXF9_9PELO</name>
<dbReference type="EMBL" id="PDUG01000006">
    <property type="protein sequence ID" value="PIC19678.1"/>
    <property type="molecule type" value="Genomic_DNA"/>
</dbReference>
<protein>
    <submittedName>
        <fullName evidence="1">Uncharacterized protein</fullName>
    </submittedName>
</protein>
<organism evidence="1 2">
    <name type="scientific">Caenorhabditis nigoni</name>
    <dbReference type="NCBI Taxonomy" id="1611254"/>
    <lineage>
        <taxon>Eukaryota</taxon>
        <taxon>Metazoa</taxon>
        <taxon>Ecdysozoa</taxon>
        <taxon>Nematoda</taxon>
        <taxon>Chromadorea</taxon>
        <taxon>Rhabditida</taxon>
        <taxon>Rhabditina</taxon>
        <taxon>Rhabditomorpha</taxon>
        <taxon>Rhabditoidea</taxon>
        <taxon>Rhabditidae</taxon>
        <taxon>Peloderinae</taxon>
        <taxon>Caenorhabditis</taxon>
    </lineage>
</organism>
<proteinExistence type="predicted"/>
<gene>
    <name evidence="1" type="primary">Cnig_chr_X.g25142</name>
    <name evidence="1" type="ORF">B9Z55_025142</name>
</gene>
<reference evidence="2" key="1">
    <citation type="submission" date="2017-10" db="EMBL/GenBank/DDBJ databases">
        <title>Rapid genome shrinkage in a self-fertile nematode reveals novel sperm competition proteins.</title>
        <authorList>
            <person name="Yin D."/>
            <person name="Schwarz E.M."/>
            <person name="Thomas C.G."/>
            <person name="Felde R.L."/>
            <person name="Korf I.F."/>
            <person name="Cutter A.D."/>
            <person name="Schartner C.M."/>
            <person name="Ralston E.J."/>
            <person name="Meyer B.J."/>
            <person name="Haag E.S."/>
        </authorList>
    </citation>
    <scope>NUCLEOTIDE SEQUENCE [LARGE SCALE GENOMIC DNA]</scope>
    <source>
        <strain evidence="2">JU1422</strain>
    </source>
</reference>
<sequence length="79" mass="8628">MAASSQMIIAAKSSPLELFYKVCQDLTSMDSCRVMTLLQWDVARENASPNLARVSNKAVAIGDHHGDIYPLSEVSNTQT</sequence>
<dbReference type="Proteomes" id="UP000230233">
    <property type="component" value="Chromosome X"/>
</dbReference>
<evidence type="ECO:0000313" key="2">
    <source>
        <dbReference type="Proteomes" id="UP000230233"/>
    </source>
</evidence>
<dbReference type="AlphaFoldDB" id="A0A2G5SXF9"/>
<accession>A0A2G5SXF9</accession>